<feature type="compositionally biased region" description="Basic residues" evidence="1">
    <location>
        <begin position="84"/>
        <end position="95"/>
    </location>
</feature>
<feature type="compositionally biased region" description="Basic and acidic residues" evidence="1">
    <location>
        <begin position="41"/>
        <end position="64"/>
    </location>
</feature>
<evidence type="ECO:0000256" key="1">
    <source>
        <dbReference type="SAM" id="MobiDB-lite"/>
    </source>
</evidence>
<dbReference type="Proteomes" id="UP000737018">
    <property type="component" value="Unassembled WGS sequence"/>
</dbReference>
<organism evidence="2 3">
    <name type="scientific">Castanea mollissima</name>
    <name type="common">Chinese chestnut</name>
    <dbReference type="NCBI Taxonomy" id="60419"/>
    <lineage>
        <taxon>Eukaryota</taxon>
        <taxon>Viridiplantae</taxon>
        <taxon>Streptophyta</taxon>
        <taxon>Embryophyta</taxon>
        <taxon>Tracheophyta</taxon>
        <taxon>Spermatophyta</taxon>
        <taxon>Magnoliopsida</taxon>
        <taxon>eudicotyledons</taxon>
        <taxon>Gunneridae</taxon>
        <taxon>Pentapetalae</taxon>
        <taxon>rosids</taxon>
        <taxon>fabids</taxon>
        <taxon>Fagales</taxon>
        <taxon>Fagaceae</taxon>
        <taxon>Castanea</taxon>
    </lineage>
</organism>
<gene>
    <name evidence="2" type="ORF">CMV_007297</name>
</gene>
<proteinExistence type="predicted"/>
<dbReference type="InterPro" id="IPR053057">
    <property type="entry name" value="XLG_GTP-binding"/>
</dbReference>
<accession>A0A8J4W0E7</accession>
<evidence type="ECO:0000313" key="3">
    <source>
        <dbReference type="Proteomes" id="UP000737018"/>
    </source>
</evidence>
<reference evidence="2" key="1">
    <citation type="submission" date="2020-03" db="EMBL/GenBank/DDBJ databases">
        <title>Castanea mollissima Vanexum genome sequencing.</title>
        <authorList>
            <person name="Staton M."/>
        </authorList>
    </citation>
    <scope>NUCLEOTIDE SEQUENCE</scope>
    <source>
        <tissue evidence="2">Leaf</tissue>
    </source>
</reference>
<protein>
    <submittedName>
        <fullName evidence="2">Uncharacterized protein</fullName>
    </submittedName>
</protein>
<dbReference type="AlphaFoldDB" id="A0A8J4W0E7"/>
<evidence type="ECO:0000313" key="2">
    <source>
        <dbReference type="EMBL" id="KAF3968864.1"/>
    </source>
</evidence>
<keyword evidence="3" id="KW-1185">Reference proteome</keyword>
<dbReference type="OrthoDB" id="1746176at2759"/>
<sequence length="126" mass="14269">MGDLSTLAKARKELEEMYPGIPDDSVNLTFQDLAVATQNATDKKKSNSKELSPEVIKTSKEGTPLHKIPSLDFSQAMQASNNHNHNHHRHHHNHHLDHVQRDNGDLYSVHHHHSLGVESQSHHHHS</sequence>
<dbReference type="EMBL" id="JRKL02000717">
    <property type="protein sequence ID" value="KAF3968864.1"/>
    <property type="molecule type" value="Genomic_DNA"/>
</dbReference>
<comment type="caution">
    <text evidence="2">The sequence shown here is derived from an EMBL/GenBank/DDBJ whole genome shotgun (WGS) entry which is preliminary data.</text>
</comment>
<name>A0A8J4W0E7_9ROSI</name>
<feature type="region of interest" description="Disordered" evidence="1">
    <location>
        <begin position="38"/>
        <end position="102"/>
    </location>
</feature>
<dbReference type="PANTHER" id="PTHR36486">
    <property type="entry name" value="OS01G0977800 PROTEIN"/>
    <property type="match status" value="1"/>
</dbReference>
<dbReference type="PANTHER" id="PTHR36486:SF2">
    <property type="entry name" value="OS01G0977800 PROTEIN"/>
    <property type="match status" value="1"/>
</dbReference>